<keyword evidence="3" id="KW-1185">Reference proteome</keyword>
<sequence>MVQSCNKRRLHRYLSNSSNSSINKRQKEEVVPKRQTFAKCQVQVAELDQKFRGGGKSWEPIYILYKCLSKIIGGTILDNFKIFGRKIGKFTLLTETLGGGGRCTPTSH</sequence>
<organism evidence="2 3">
    <name type="scientific">Helianthus annuus</name>
    <name type="common">Common sunflower</name>
    <dbReference type="NCBI Taxonomy" id="4232"/>
    <lineage>
        <taxon>Eukaryota</taxon>
        <taxon>Viridiplantae</taxon>
        <taxon>Streptophyta</taxon>
        <taxon>Embryophyta</taxon>
        <taxon>Tracheophyta</taxon>
        <taxon>Spermatophyta</taxon>
        <taxon>Magnoliopsida</taxon>
        <taxon>eudicotyledons</taxon>
        <taxon>Gunneridae</taxon>
        <taxon>Pentapetalae</taxon>
        <taxon>asterids</taxon>
        <taxon>campanulids</taxon>
        <taxon>Asterales</taxon>
        <taxon>Asteraceae</taxon>
        <taxon>Asteroideae</taxon>
        <taxon>Heliantheae alliance</taxon>
        <taxon>Heliantheae</taxon>
        <taxon>Helianthus</taxon>
    </lineage>
</organism>
<proteinExistence type="predicted"/>
<dbReference type="Gramene" id="mRNA:HanXRQr2_Chr14g0633131">
    <property type="protein sequence ID" value="CDS:HanXRQr2_Chr14g0633131.1"/>
    <property type="gene ID" value="HanXRQr2_Chr14g0633131"/>
</dbReference>
<name>A0A251THR8_HELAN</name>
<reference evidence="2" key="2">
    <citation type="submission" date="2017-02" db="EMBL/GenBank/DDBJ databases">
        <title>Sunflower complete genome.</title>
        <authorList>
            <person name="Langlade N."/>
            <person name="Munos S."/>
        </authorList>
    </citation>
    <scope>NUCLEOTIDE SEQUENCE [LARGE SCALE GENOMIC DNA]</scope>
    <source>
        <tissue evidence="2">Leaves</tissue>
    </source>
</reference>
<reference evidence="1" key="3">
    <citation type="submission" date="2020-06" db="EMBL/GenBank/DDBJ databases">
        <title>Helianthus annuus Genome sequencing and assembly Release 2.</title>
        <authorList>
            <person name="Gouzy J."/>
            <person name="Langlade N."/>
            <person name="Munos S."/>
        </authorList>
    </citation>
    <scope>NUCLEOTIDE SEQUENCE</scope>
    <source>
        <tissue evidence="1">Leaves</tissue>
    </source>
</reference>
<dbReference type="InParanoid" id="A0A251THR8"/>
<reference evidence="1 3" key="1">
    <citation type="journal article" date="2017" name="Nature">
        <title>The sunflower genome provides insights into oil metabolism, flowering and Asterid evolution.</title>
        <authorList>
            <person name="Badouin H."/>
            <person name="Gouzy J."/>
            <person name="Grassa C.J."/>
            <person name="Murat F."/>
            <person name="Staton S.E."/>
            <person name="Cottret L."/>
            <person name="Lelandais-Briere C."/>
            <person name="Owens G.L."/>
            <person name="Carrere S."/>
            <person name="Mayjonade B."/>
            <person name="Legrand L."/>
            <person name="Gill N."/>
            <person name="Kane N.C."/>
            <person name="Bowers J.E."/>
            <person name="Hubner S."/>
            <person name="Bellec A."/>
            <person name="Berard A."/>
            <person name="Berges H."/>
            <person name="Blanchet N."/>
            <person name="Boniface M.C."/>
            <person name="Brunel D."/>
            <person name="Catrice O."/>
            <person name="Chaidir N."/>
            <person name="Claudel C."/>
            <person name="Donnadieu C."/>
            <person name="Faraut T."/>
            <person name="Fievet G."/>
            <person name="Helmstetter N."/>
            <person name="King M."/>
            <person name="Knapp S.J."/>
            <person name="Lai Z."/>
            <person name="Le Paslier M.C."/>
            <person name="Lippi Y."/>
            <person name="Lorenzon L."/>
            <person name="Mandel J.R."/>
            <person name="Marage G."/>
            <person name="Marchand G."/>
            <person name="Marquand E."/>
            <person name="Bret-Mestries E."/>
            <person name="Morien E."/>
            <person name="Nambeesan S."/>
            <person name="Nguyen T."/>
            <person name="Pegot-Espagnet P."/>
            <person name="Pouilly N."/>
            <person name="Raftis F."/>
            <person name="Sallet E."/>
            <person name="Schiex T."/>
            <person name="Thomas J."/>
            <person name="Vandecasteele C."/>
            <person name="Vares D."/>
            <person name="Vear F."/>
            <person name="Vautrin S."/>
            <person name="Crespi M."/>
            <person name="Mangin B."/>
            <person name="Burke J.M."/>
            <person name="Salse J."/>
            <person name="Munos S."/>
            <person name="Vincourt P."/>
            <person name="Rieseberg L.H."/>
            <person name="Langlade N.B."/>
        </authorList>
    </citation>
    <scope>NUCLEOTIDE SEQUENCE [LARGE SCALE GENOMIC DNA]</scope>
    <source>
        <strain evidence="3">cv. SF193</strain>
        <tissue evidence="1">Leaves</tissue>
    </source>
</reference>
<dbReference type="EMBL" id="CM007899">
    <property type="protein sequence ID" value="OTG10293.1"/>
    <property type="molecule type" value="Genomic_DNA"/>
</dbReference>
<dbReference type="EMBL" id="MNCJ02000329">
    <property type="protein sequence ID" value="KAF5768160.1"/>
    <property type="molecule type" value="Genomic_DNA"/>
</dbReference>
<accession>A0A251THR8</accession>
<protein>
    <submittedName>
        <fullName evidence="2">Uncharacterized protein</fullName>
    </submittedName>
</protein>
<evidence type="ECO:0000313" key="3">
    <source>
        <dbReference type="Proteomes" id="UP000215914"/>
    </source>
</evidence>
<dbReference type="AlphaFoldDB" id="A0A251THR8"/>
<gene>
    <name evidence="2" type="ORF">HannXRQ_Chr10g0286011</name>
    <name evidence="1" type="ORF">HanXRQr2_Chr14g0633131</name>
</gene>
<evidence type="ECO:0000313" key="2">
    <source>
        <dbReference type="EMBL" id="OTG10293.1"/>
    </source>
</evidence>
<evidence type="ECO:0000313" key="1">
    <source>
        <dbReference type="EMBL" id="KAF5768160.1"/>
    </source>
</evidence>
<dbReference type="Proteomes" id="UP000215914">
    <property type="component" value="Chromosome 10"/>
</dbReference>